<sequence>MAIVTVDFDGTLYQGDSFKAMFKMGKRHFNWKQWGTVLGGVVKSVGFGIVKGKTALKHEFFKSFASTFKGKTPEELDIFFQELVIMADNEVNHHLVNKIREHQEDGDTVIILSGALRPFLEAFSKRLDLDTKIISTELLYDQNNICTGKIGTIINGDEKVLKVQEWLKDHVTSDGSYEYEIWAYADSESDIPLLHFVEHPIVVNPDQDMKKIAIENQWPIFASELENTV</sequence>
<keyword evidence="2" id="KW-0479">Metal-binding</keyword>
<dbReference type="Pfam" id="PF12710">
    <property type="entry name" value="HAD"/>
    <property type="match status" value="1"/>
</dbReference>
<organism evidence="5 6">
    <name type="scientific">Evansella tamaricis</name>
    <dbReference type="NCBI Taxonomy" id="2069301"/>
    <lineage>
        <taxon>Bacteria</taxon>
        <taxon>Bacillati</taxon>
        <taxon>Bacillota</taxon>
        <taxon>Bacilli</taxon>
        <taxon>Bacillales</taxon>
        <taxon>Bacillaceae</taxon>
        <taxon>Evansella</taxon>
    </lineage>
</organism>
<dbReference type="Proteomes" id="UP000784880">
    <property type="component" value="Unassembled WGS sequence"/>
</dbReference>
<accession>A0ABS6JH61</accession>
<comment type="similarity">
    <text evidence="1">Belongs to the HAD-like hydrolase superfamily. SerB family.</text>
</comment>
<name>A0ABS6JH61_9BACI</name>
<dbReference type="EMBL" id="JAHQCS010000102">
    <property type="protein sequence ID" value="MBU9712569.1"/>
    <property type="molecule type" value="Genomic_DNA"/>
</dbReference>
<evidence type="ECO:0000313" key="6">
    <source>
        <dbReference type="Proteomes" id="UP000784880"/>
    </source>
</evidence>
<evidence type="ECO:0000256" key="1">
    <source>
        <dbReference type="ARBA" id="ARBA00009184"/>
    </source>
</evidence>
<dbReference type="NCBIfam" id="TIGR01488">
    <property type="entry name" value="HAD-SF-IB"/>
    <property type="match status" value="1"/>
</dbReference>
<dbReference type="RefSeq" id="WP_217066747.1">
    <property type="nucleotide sequence ID" value="NZ_JAHQCS010000102.1"/>
</dbReference>
<keyword evidence="4" id="KW-0460">Magnesium</keyword>
<reference evidence="5 6" key="1">
    <citation type="submission" date="2021-06" db="EMBL/GenBank/DDBJ databases">
        <title>Bacillus sp. RD4P76, an endophyte from a halophyte.</title>
        <authorList>
            <person name="Sun J.-Q."/>
        </authorList>
    </citation>
    <scope>NUCLEOTIDE SEQUENCE [LARGE SCALE GENOMIC DNA]</scope>
    <source>
        <strain evidence="5 6">CGMCC 1.15917</strain>
    </source>
</reference>
<dbReference type="InterPro" id="IPR050582">
    <property type="entry name" value="HAD-like_SerB"/>
</dbReference>
<evidence type="ECO:0000256" key="4">
    <source>
        <dbReference type="ARBA" id="ARBA00022842"/>
    </source>
</evidence>
<evidence type="ECO:0000313" key="5">
    <source>
        <dbReference type="EMBL" id="MBU9712569.1"/>
    </source>
</evidence>
<dbReference type="PANTHER" id="PTHR43344:SF13">
    <property type="entry name" value="PHOSPHATASE RV3661-RELATED"/>
    <property type="match status" value="1"/>
</dbReference>
<evidence type="ECO:0000256" key="2">
    <source>
        <dbReference type="ARBA" id="ARBA00022723"/>
    </source>
</evidence>
<keyword evidence="6" id="KW-1185">Reference proteome</keyword>
<gene>
    <name evidence="5" type="ORF">KS419_12535</name>
</gene>
<proteinExistence type="inferred from homology"/>
<comment type="caution">
    <text evidence="5">The sequence shown here is derived from an EMBL/GenBank/DDBJ whole genome shotgun (WGS) entry which is preliminary data.</text>
</comment>
<evidence type="ECO:0000256" key="3">
    <source>
        <dbReference type="ARBA" id="ARBA00022801"/>
    </source>
</evidence>
<keyword evidence="3" id="KW-0378">Hydrolase</keyword>
<dbReference type="PANTHER" id="PTHR43344">
    <property type="entry name" value="PHOSPHOSERINE PHOSPHATASE"/>
    <property type="match status" value="1"/>
</dbReference>
<protein>
    <submittedName>
        <fullName evidence="5">Haloacid dehalogenase-like hydrolase</fullName>
    </submittedName>
</protein>